<organism evidence="3 4">
    <name type="scientific">Armillaria ostoyae</name>
    <name type="common">Armillaria root rot fungus</name>
    <dbReference type="NCBI Taxonomy" id="47428"/>
    <lineage>
        <taxon>Eukaryota</taxon>
        <taxon>Fungi</taxon>
        <taxon>Dikarya</taxon>
        <taxon>Basidiomycota</taxon>
        <taxon>Agaricomycotina</taxon>
        <taxon>Agaricomycetes</taxon>
        <taxon>Agaricomycetidae</taxon>
        <taxon>Agaricales</taxon>
        <taxon>Marasmiineae</taxon>
        <taxon>Physalacriaceae</taxon>
        <taxon>Armillaria</taxon>
    </lineage>
</organism>
<reference evidence="4" key="1">
    <citation type="journal article" date="2017" name="Nat. Ecol. Evol.">
        <title>Genome expansion and lineage-specific genetic innovations in the forest pathogenic fungi Armillaria.</title>
        <authorList>
            <person name="Sipos G."/>
            <person name="Prasanna A.N."/>
            <person name="Walter M.C."/>
            <person name="O'Connor E."/>
            <person name="Balint B."/>
            <person name="Krizsan K."/>
            <person name="Kiss B."/>
            <person name="Hess J."/>
            <person name="Varga T."/>
            <person name="Slot J."/>
            <person name="Riley R."/>
            <person name="Boka B."/>
            <person name="Rigling D."/>
            <person name="Barry K."/>
            <person name="Lee J."/>
            <person name="Mihaltcheva S."/>
            <person name="LaButti K."/>
            <person name="Lipzen A."/>
            <person name="Waldron R."/>
            <person name="Moloney N.M."/>
            <person name="Sperisen C."/>
            <person name="Kredics L."/>
            <person name="Vagvoelgyi C."/>
            <person name="Patrignani A."/>
            <person name="Fitzpatrick D."/>
            <person name="Nagy I."/>
            <person name="Doyle S."/>
            <person name="Anderson J.B."/>
            <person name="Grigoriev I.V."/>
            <person name="Gueldener U."/>
            <person name="Muensterkoetter M."/>
            <person name="Nagy L.G."/>
        </authorList>
    </citation>
    <scope>NUCLEOTIDE SEQUENCE [LARGE SCALE GENOMIC DNA]</scope>
    <source>
        <strain evidence="4">C18/9</strain>
    </source>
</reference>
<evidence type="ECO:0000313" key="4">
    <source>
        <dbReference type="Proteomes" id="UP000219338"/>
    </source>
</evidence>
<feature type="compositionally biased region" description="Polar residues" evidence="1">
    <location>
        <begin position="589"/>
        <end position="601"/>
    </location>
</feature>
<evidence type="ECO:0000259" key="2">
    <source>
        <dbReference type="Pfam" id="PF20681"/>
    </source>
</evidence>
<evidence type="ECO:0000256" key="1">
    <source>
        <dbReference type="SAM" id="MobiDB-lite"/>
    </source>
</evidence>
<feature type="compositionally biased region" description="Basic residues" evidence="1">
    <location>
        <begin position="488"/>
        <end position="502"/>
    </location>
</feature>
<sequence length="679" mass="75195">MQESNSPQKNPRYPQDPYEDAGQLPSRNPLFSYPSEFASAGPSGINFGDPQKPLERELPRIGMSDGSYHGFPTPHSRYDANRQYSHYGHQYPGIPFENGIPHQNGLNSLGGLPSPFPRRDNGLPGSHTPTPAFRNHPSKFRPDPNLPAEFGVISGDNNTFYQRPPSPTAPAQSDDELPDASVIKGKRRQISKAQSESKKVKREEKSRDTPKPGSRNKVKGAAIKAEPISKKGRAPGARGYSDEESTALLLLALEARPLGGNAWEAVWMDYKNTAEEKGWSIRDAKSIRAKYDALLKLALSKPTGEAERSAVLELALEVHDAITERAATLDINDPVFQEEEQARNPEIIEIDHSDEEPTAPVPRRDPIGPVKGTKAPKNGTVLTKAYRVENPVAAAKSRAAGGRHPSATEALGAITSFFDPAVMKNRDDERVSQAFQLSQMATLQAEIRELRQRLDIMSDKYHDELRRADKAENELRTYQILHGSSNQRHGRRDRSYHRHRSSRSSDGSDRHSDSDGSISGLSAASIQRRRRLHSKRRHRTKSSITPRARDTTYQGQHQRTTVHTNVSHYRSPSPFSPDPHAYRSDTHFVGTSSRNAASTPHHTYRDNNSHMVAESSSQAAQRHDVQTEPTALDTLAFAAAAAPVEGSTTIGRSLTLSLTPRRTRDGRLEVDISPSRQTS</sequence>
<name>A0A284SA67_ARMOS</name>
<feature type="region of interest" description="Disordered" evidence="1">
    <location>
        <begin position="344"/>
        <end position="376"/>
    </location>
</feature>
<feature type="domain" description="DUF6818" evidence="2">
    <location>
        <begin position="257"/>
        <end position="333"/>
    </location>
</feature>
<feature type="compositionally biased region" description="Polar residues" evidence="1">
    <location>
        <begin position="551"/>
        <end position="570"/>
    </location>
</feature>
<protein>
    <recommendedName>
        <fullName evidence="2">DUF6818 domain-containing protein</fullName>
    </recommendedName>
</protein>
<gene>
    <name evidence="3" type="ORF">ARMOST_21472</name>
</gene>
<dbReference type="STRING" id="47428.A0A284SA67"/>
<dbReference type="AlphaFoldDB" id="A0A284SA67"/>
<accession>A0A284SA67</accession>
<dbReference type="PANTHER" id="PTHR34409:SF1">
    <property type="entry name" value="MYB-LIKE DOMAIN-CONTAINING PROTEIN"/>
    <property type="match status" value="1"/>
</dbReference>
<dbReference type="Pfam" id="PF20681">
    <property type="entry name" value="DUF6818"/>
    <property type="match status" value="1"/>
</dbReference>
<dbReference type="InterPro" id="IPR049203">
    <property type="entry name" value="DUF6818"/>
</dbReference>
<dbReference type="EMBL" id="FUEG01000050">
    <property type="protein sequence ID" value="SJL17904.1"/>
    <property type="molecule type" value="Genomic_DNA"/>
</dbReference>
<feature type="region of interest" description="Disordered" evidence="1">
    <location>
        <begin position="478"/>
        <end position="626"/>
    </location>
</feature>
<evidence type="ECO:0000313" key="3">
    <source>
        <dbReference type="EMBL" id="SJL17904.1"/>
    </source>
</evidence>
<feature type="compositionally biased region" description="Basic residues" evidence="1">
    <location>
        <begin position="527"/>
        <end position="541"/>
    </location>
</feature>
<dbReference type="PANTHER" id="PTHR34409">
    <property type="entry name" value="SET DOMAIN-CONTAINING PROTEIN"/>
    <property type="match status" value="1"/>
</dbReference>
<keyword evidence="4" id="KW-1185">Reference proteome</keyword>
<feature type="region of interest" description="Disordered" evidence="1">
    <location>
        <begin position="1"/>
        <end position="79"/>
    </location>
</feature>
<feature type="region of interest" description="Disordered" evidence="1">
    <location>
        <begin position="96"/>
        <end position="240"/>
    </location>
</feature>
<dbReference type="Proteomes" id="UP000219338">
    <property type="component" value="Unassembled WGS sequence"/>
</dbReference>
<proteinExistence type="predicted"/>
<feature type="compositionally biased region" description="Basic and acidic residues" evidence="1">
    <location>
        <begin position="195"/>
        <end position="210"/>
    </location>
</feature>
<dbReference type="OrthoDB" id="99432at2759"/>